<keyword evidence="2" id="KW-0805">Transcription regulation</keyword>
<comment type="caution">
    <text evidence="5">The sequence shown here is derived from an EMBL/GenBank/DDBJ whole genome shotgun (WGS) entry which is preliminary data.</text>
</comment>
<gene>
    <name evidence="5" type="ORF">CAG72_11200</name>
</gene>
<dbReference type="AlphaFoldDB" id="A0A7X4Y0T8"/>
<dbReference type="RefSeq" id="WP_161444957.1">
    <property type="nucleotide sequence ID" value="NZ_WXWU01000137.1"/>
</dbReference>
<dbReference type="InterPro" id="IPR036388">
    <property type="entry name" value="WH-like_DNA-bd_sf"/>
</dbReference>
<evidence type="ECO:0000256" key="4">
    <source>
        <dbReference type="ARBA" id="ARBA00023163"/>
    </source>
</evidence>
<evidence type="ECO:0000256" key="1">
    <source>
        <dbReference type="ARBA" id="ARBA00009437"/>
    </source>
</evidence>
<dbReference type="GO" id="GO:0003677">
    <property type="term" value="F:DNA binding"/>
    <property type="evidence" value="ECO:0007669"/>
    <property type="project" value="UniProtKB-KW"/>
</dbReference>
<proteinExistence type="inferred from homology"/>
<dbReference type="PANTHER" id="PTHR30537">
    <property type="entry name" value="HTH-TYPE TRANSCRIPTIONAL REGULATOR"/>
    <property type="match status" value="1"/>
</dbReference>
<dbReference type="Gene3D" id="3.40.190.290">
    <property type="match status" value="1"/>
</dbReference>
<sequence length="299" mass="33627">MINSQDIEFFSVIADSPSLAAAARKLNVTPPSVTQRLQALERKMSVTLVDRNLRTTKLTQEGKKLAREGREILLALEALQNDLLSNQSMIEGKLNVLAPLGFGTTHIAPLIARFQNQYPNLIIDLTLTDKPSWSHPIKPDVMIYIGRLKDSSLRCIHLVENKRFLLASPGYLASAPPLNTPEDLHHHACIALKENDEDVTMWKFHLPSKQTSSIRIEPKLSCNVGQVAKQWALDGYGIIQRSEWDVRKEIDAGLLVPVLTDYQLPKANIVALVSAEKSKRSRKLSLFLDYLSTHLPQRW</sequence>
<dbReference type="InterPro" id="IPR000847">
    <property type="entry name" value="LysR_HTH_N"/>
</dbReference>
<dbReference type="EMBL" id="WXWW01000167">
    <property type="protein sequence ID" value="NAW65786.1"/>
    <property type="molecule type" value="Genomic_DNA"/>
</dbReference>
<dbReference type="SUPFAM" id="SSF53850">
    <property type="entry name" value="Periplasmic binding protein-like II"/>
    <property type="match status" value="1"/>
</dbReference>
<evidence type="ECO:0000256" key="3">
    <source>
        <dbReference type="ARBA" id="ARBA00023125"/>
    </source>
</evidence>
<evidence type="ECO:0000313" key="6">
    <source>
        <dbReference type="Proteomes" id="UP000465712"/>
    </source>
</evidence>
<evidence type="ECO:0000313" key="5">
    <source>
        <dbReference type="EMBL" id="NAW65786.1"/>
    </source>
</evidence>
<dbReference type="Pfam" id="PF03466">
    <property type="entry name" value="LysR_substrate"/>
    <property type="match status" value="1"/>
</dbReference>
<organism evidence="5 6">
    <name type="scientific">Photobacterium halotolerans</name>
    <dbReference type="NCBI Taxonomy" id="265726"/>
    <lineage>
        <taxon>Bacteria</taxon>
        <taxon>Pseudomonadati</taxon>
        <taxon>Pseudomonadota</taxon>
        <taxon>Gammaproteobacteria</taxon>
        <taxon>Vibrionales</taxon>
        <taxon>Vibrionaceae</taxon>
        <taxon>Photobacterium</taxon>
    </lineage>
</organism>
<dbReference type="PANTHER" id="PTHR30537:SF5">
    <property type="entry name" value="HTH-TYPE TRANSCRIPTIONAL ACTIVATOR TTDR-RELATED"/>
    <property type="match status" value="1"/>
</dbReference>
<comment type="similarity">
    <text evidence="1">Belongs to the LysR transcriptional regulatory family.</text>
</comment>
<dbReference type="Pfam" id="PF00126">
    <property type="entry name" value="HTH_1"/>
    <property type="match status" value="1"/>
</dbReference>
<dbReference type="SUPFAM" id="SSF46785">
    <property type="entry name" value="Winged helix' DNA-binding domain"/>
    <property type="match status" value="1"/>
</dbReference>
<accession>A0A7X4Y0T8</accession>
<keyword evidence="3" id="KW-0238">DNA-binding</keyword>
<reference evidence="5 6" key="1">
    <citation type="submission" date="2017-05" db="EMBL/GenBank/DDBJ databases">
        <title>High clonality and local adaptation shapes Vibrionaceae linages within an endangered oasis.</title>
        <authorList>
            <person name="Vazquez-Rosas-Landa M."/>
        </authorList>
    </citation>
    <scope>NUCLEOTIDE SEQUENCE [LARGE SCALE GENOMIC DNA]</scope>
    <source>
        <strain evidence="5 6">P46_P4S1P180</strain>
    </source>
</reference>
<protein>
    <submittedName>
        <fullName evidence="5">LysR family transcriptional regulator</fullName>
    </submittedName>
</protein>
<dbReference type="Gene3D" id="1.10.10.10">
    <property type="entry name" value="Winged helix-like DNA-binding domain superfamily/Winged helix DNA-binding domain"/>
    <property type="match status" value="1"/>
</dbReference>
<dbReference type="GO" id="GO:0003700">
    <property type="term" value="F:DNA-binding transcription factor activity"/>
    <property type="evidence" value="ECO:0007669"/>
    <property type="project" value="InterPro"/>
</dbReference>
<dbReference type="OrthoDB" id="9786526at2"/>
<keyword evidence="4" id="KW-0804">Transcription</keyword>
<evidence type="ECO:0000256" key="2">
    <source>
        <dbReference type="ARBA" id="ARBA00023015"/>
    </source>
</evidence>
<dbReference type="Proteomes" id="UP000465712">
    <property type="component" value="Unassembled WGS sequence"/>
</dbReference>
<dbReference type="PROSITE" id="PS50931">
    <property type="entry name" value="HTH_LYSR"/>
    <property type="match status" value="1"/>
</dbReference>
<name>A0A7X4Y0T8_9GAMM</name>
<dbReference type="InterPro" id="IPR036390">
    <property type="entry name" value="WH_DNA-bd_sf"/>
</dbReference>
<dbReference type="InterPro" id="IPR058163">
    <property type="entry name" value="LysR-type_TF_proteobact-type"/>
</dbReference>
<dbReference type="InterPro" id="IPR005119">
    <property type="entry name" value="LysR_subst-bd"/>
</dbReference>